<dbReference type="Proteomes" id="UP000199541">
    <property type="component" value="Unassembled WGS sequence"/>
</dbReference>
<protein>
    <submittedName>
        <fullName evidence="8">3-phenylpropionate/trans-cinnamate dioxygenase ferredoxin reductase subunit</fullName>
    </submittedName>
    <submittedName>
        <fullName evidence="7">Pyridine nucleotide-disulfide oxidoreductase</fullName>
    </submittedName>
</protein>
<evidence type="ECO:0000313" key="7">
    <source>
        <dbReference type="EMBL" id="GHD99917.1"/>
    </source>
</evidence>
<accession>A0AAN4UPH1</accession>
<dbReference type="PRINTS" id="PR00368">
    <property type="entry name" value="FADPNR"/>
</dbReference>
<dbReference type="SUPFAM" id="SSF51905">
    <property type="entry name" value="FAD/NAD(P)-binding domain"/>
    <property type="match status" value="1"/>
</dbReference>
<dbReference type="SUPFAM" id="SSF55424">
    <property type="entry name" value="FAD/NAD-linked reductases, dimerisation (C-terminal) domain"/>
    <property type="match status" value="1"/>
</dbReference>
<evidence type="ECO:0000259" key="5">
    <source>
        <dbReference type="Pfam" id="PF07992"/>
    </source>
</evidence>
<dbReference type="EMBL" id="FNOB01000003">
    <property type="protein sequence ID" value="SDW40687.1"/>
    <property type="molecule type" value="Genomic_DNA"/>
</dbReference>
<dbReference type="Gene3D" id="3.30.390.30">
    <property type="match status" value="1"/>
</dbReference>
<dbReference type="AlphaFoldDB" id="A0AAN4UPH1"/>
<organism evidence="7 10">
    <name type="scientific">Allgaiera indica</name>
    <dbReference type="NCBI Taxonomy" id="765699"/>
    <lineage>
        <taxon>Bacteria</taxon>
        <taxon>Pseudomonadati</taxon>
        <taxon>Pseudomonadota</taxon>
        <taxon>Alphaproteobacteria</taxon>
        <taxon>Rhodobacterales</taxon>
        <taxon>Paracoccaceae</taxon>
        <taxon>Allgaiera</taxon>
    </lineage>
</organism>
<dbReference type="EMBL" id="BNAB01000003">
    <property type="protein sequence ID" value="GHD99917.1"/>
    <property type="molecule type" value="Genomic_DNA"/>
</dbReference>
<evidence type="ECO:0000256" key="2">
    <source>
        <dbReference type="ARBA" id="ARBA00022630"/>
    </source>
</evidence>
<dbReference type="PANTHER" id="PTHR43557">
    <property type="entry name" value="APOPTOSIS-INDUCING FACTOR 1"/>
    <property type="match status" value="1"/>
</dbReference>
<evidence type="ECO:0000256" key="4">
    <source>
        <dbReference type="ARBA" id="ARBA00023002"/>
    </source>
</evidence>
<reference evidence="7" key="1">
    <citation type="journal article" date="2014" name="Int. J. Syst. Evol. Microbiol.">
        <title>Complete genome sequence of Corynebacterium casei LMG S-19264T (=DSM 44701T), isolated from a smear-ripened cheese.</title>
        <authorList>
            <consortium name="US DOE Joint Genome Institute (JGI-PGF)"/>
            <person name="Walter F."/>
            <person name="Albersmeier A."/>
            <person name="Kalinowski J."/>
            <person name="Ruckert C."/>
        </authorList>
    </citation>
    <scope>NUCLEOTIDE SEQUENCE</scope>
    <source>
        <strain evidence="7">CGMCC 1.10859</strain>
    </source>
</reference>
<gene>
    <name evidence="7" type="ORF">GCM10008024_09550</name>
    <name evidence="8" type="ORF">SAMN05444006_103137</name>
</gene>
<comment type="caution">
    <text evidence="7">The sequence shown here is derived from an EMBL/GenBank/DDBJ whole genome shotgun (WGS) entry which is preliminary data.</text>
</comment>
<dbReference type="Gene3D" id="3.50.50.60">
    <property type="entry name" value="FAD/NAD(P)-binding domain"/>
    <property type="match status" value="2"/>
</dbReference>
<evidence type="ECO:0000259" key="6">
    <source>
        <dbReference type="Pfam" id="PF14759"/>
    </source>
</evidence>
<dbReference type="Proteomes" id="UP000634647">
    <property type="component" value="Unassembled WGS sequence"/>
</dbReference>
<keyword evidence="8" id="KW-0223">Dioxygenase</keyword>
<reference evidence="7" key="3">
    <citation type="submission" date="2023-06" db="EMBL/GenBank/DDBJ databases">
        <authorList>
            <person name="Sun Q."/>
            <person name="Zhou Y."/>
        </authorList>
    </citation>
    <scope>NUCLEOTIDE SEQUENCE</scope>
    <source>
        <strain evidence="7">CGMCC 1.10859</strain>
    </source>
</reference>
<dbReference type="InterPro" id="IPR050446">
    <property type="entry name" value="FAD-oxidoreductase/Apoptosis"/>
</dbReference>
<reference evidence="8 9" key="2">
    <citation type="submission" date="2016-10" db="EMBL/GenBank/DDBJ databases">
        <authorList>
            <person name="Varghese N."/>
            <person name="Submissions S."/>
        </authorList>
    </citation>
    <scope>NUCLEOTIDE SEQUENCE [LARGE SCALE GENOMIC DNA]</scope>
    <source>
        <strain evidence="8 9">DSM 24802</strain>
    </source>
</reference>
<evidence type="ECO:0000256" key="3">
    <source>
        <dbReference type="ARBA" id="ARBA00022827"/>
    </source>
</evidence>
<feature type="domain" description="FAD/NAD(P)-binding" evidence="5">
    <location>
        <begin position="4"/>
        <end position="298"/>
    </location>
</feature>
<dbReference type="GO" id="GO:0005737">
    <property type="term" value="C:cytoplasm"/>
    <property type="evidence" value="ECO:0007669"/>
    <property type="project" value="TreeGrafter"/>
</dbReference>
<dbReference type="Pfam" id="PF14759">
    <property type="entry name" value="Reductase_C"/>
    <property type="match status" value="1"/>
</dbReference>
<keyword evidence="4" id="KW-0560">Oxidoreductase</keyword>
<evidence type="ECO:0000256" key="1">
    <source>
        <dbReference type="ARBA" id="ARBA00001974"/>
    </source>
</evidence>
<evidence type="ECO:0000313" key="8">
    <source>
        <dbReference type="EMBL" id="SDW40687.1"/>
    </source>
</evidence>
<dbReference type="PRINTS" id="PR00411">
    <property type="entry name" value="PNDRDTASEI"/>
</dbReference>
<dbReference type="InterPro" id="IPR036188">
    <property type="entry name" value="FAD/NAD-bd_sf"/>
</dbReference>
<dbReference type="Pfam" id="PF07992">
    <property type="entry name" value="Pyr_redox_2"/>
    <property type="match status" value="1"/>
</dbReference>
<feature type="domain" description="Reductase C-terminal" evidence="6">
    <location>
        <begin position="317"/>
        <end position="399"/>
    </location>
</feature>
<comment type="cofactor">
    <cofactor evidence="1">
        <name>FAD</name>
        <dbReference type="ChEBI" id="CHEBI:57692"/>
    </cofactor>
</comment>
<name>A0AAN4UPH1_9RHOB</name>
<evidence type="ECO:0000313" key="10">
    <source>
        <dbReference type="Proteomes" id="UP000634647"/>
    </source>
</evidence>
<keyword evidence="9" id="KW-1185">Reference proteome</keyword>
<dbReference type="GO" id="GO:0051213">
    <property type="term" value="F:dioxygenase activity"/>
    <property type="evidence" value="ECO:0007669"/>
    <property type="project" value="UniProtKB-KW"/>
</dbReference>
<dbReference type="RefSeq" id="WP_035842199.1">
    <property type="nucleotide sequence ID" value="NZ_BNAB01000003.1"/>
</dbReference>
<dbReference type="InterPro" id="IPR028202">
    <property type="entry name" value="Reductase_C"/>
</dbReference>
<dbReference type="GO" id="GO:0016651">
    <property type="term" value="F:oxidoreductase activity, acting on NAD(P)H"/>
    <property type="evidence" value="ECO:0007669"/>
    <property type="project" value="TreeGrafter"/>
</dbReference>
<sequence>MTGIVIIGAGQAGASLAAKLRALGYDGVLTLIGEETDAPYQRPPLSKQYLMGEMELERLYLRADSFYDEQKIALRLGKPVTAIDLAAQTLTVGGEALSYDRLALTTGATPRTLPADIGGMLDGVYTVRRLADIDAMQHEFRKGARLLVIGGGYIGLEAAAVAAKLGLKVTLVEAAPRILGRVACEETAAYFRDLHASHGVEIREGVGLKQLKGEARVTGAELSDGTSLAVDFAIVGVGIRPETALAEAAGLEIDTGICCDVQGRTSDPHVWAAGDCASFPGPAGRMRLESVGNAIDMGELVAENMLGAAKAYVAKPWFWSDQYDVKLQIAGLGAGADRIVQRADGAGMSHWYFAGDRLLAVDAMNDPRAYMVAKRLIEAGRSPAPEVVADPATDLKALLKA</sequence>
<keyword evidence="3" id="KW-0274">FAD</keyword>
<dbReference type="PANTHER" id="PTHR43557:SF2">
    <property type="entry name" value="RIESKE DOMAIN-CONTAINING PROTEIN-RELATED"/>
    <property type="match status" value="1"/>
</dbReference>
<evidence type="ECO:0000313" key="9">
    <source>
        <dbReference type="Proteomes" id="UP000199541"/>
    </source>
</evidence>
<keyword evidence="2" id="KW-0285">Flavoprotein</keyword>
<proteinExistence type="predicted"/>
<dbReference type="InterPro" id="IPR023753">
    <property type="entry name" value="FAD/NAD-binding_dom"/>
</dbReference>
<dbReference type="InterPro" id="IPR016156">
    <property type="entry name" value="FAD/NAD-linked_Rdtase_dimer_sf"/>
</dbReference>